<sequence>MRGEERHNSLEAEDAAVLDSSFMKRGTEQPEEGSSGAGGSWTVEDDVEEASGMDFSGRSQSHDEAIWDEAEEQSHGSSEGAPAGVGLGGLQVFEVPKNVKIFSGAQEKIKEFMGEV</sequence>
<proteinExistence type="predicted"/>
<gene>
    <name evidence="2" type="ORF">TRIUR3_24144</name>
</gene>
<evidence type="ECO:0000256" key="1">
    <source>
        <dbReference type="SAM" id="MobiDB-lite"/>
    </source>
</evidence>
<evidence type="ECO:0000313" key="2">
    <source>
        <dbReference type="EMBL" id="EMS45803.1"/>
    </source>
</evidence>
<organism evidence="2">
    <name type="scientific">Triticum urartu</name>
    <name type="common">Red wild einkorn</name>
    <name type="synonym">Crithodium urartu</name>
    <dbReference type="NCBI Taxonomy" id="4572"/>
    <lineage>
        <taxon>Eukaryota</taxon>
        <taxon>Viridiplantae</taxon>
        <taxon>Streptophyta</taxon>
        <taxon>Embryophyta</taxon>
        <taxon>Tracheophyta</taxon>
        <taxon>Spermatophyta</taxon>
        <taxon>Magnoliopsida</taxon>
        <taxon>Liliopsida</taxon>
        <taxon>Poales</taxon>
        <taxon>Poaceae</taxon>
        <taxon>BOP clade</taxon>
        <taxon>Pooideae</taxon>
        <taxon>Triticodae</taxon>
        <taxon>Triticeae</taxon>
        <taxon>Triticinae</taxon>
        <taxon>Triticum</taxon>
    </lineage>
</organism>
<name>M7Y7B1_TRIUA</name>
<feature type="compositionally biased region" description="Basic and acidic residues" evidence="1">
    <location>
        <begin position="1"/>
        <end position="10"/>
    </location>
</feature>
<feature type="region of interest" description="Disordered" evidence="1">
    <location>
        <begin position="1"/>
        <end position="85"/>
    </location>
</feature>
<dbReference type="AlphaFoldDB" id="M7Y7B1"/>
<reference evidence="2" key="1">
    <citation type="journal article" date="2013" name="Nature">
        <title>Draft genome of the wheat A-genome progenitor Triticum urartu.</title>
        <authorList>
            <person name="Ling H.Q."/>
            <person name="Zhao S."/>
            <person name="Liu D."/>
            <person name="Wang J."/>
            <person name="Sun H."/>
            <person name="Zhang C."/>
            <person name="Fan H."/>
            <person name="Li D."/>
            <person name="Dong L."/>
            <person name="Tao Y."/>
            <person name="Gao C."/>
            <person name="Wu H."/>
            <person name="Li Y."/>
            <person name="Cui Y."/>
            <person name="Guo X."/>
            <person name="Zheng S."/>
            <person name="Wang B."/>
            <person name="Yu K."/>
            <person name="Liang Q."/>
            <person name="Yang W."/>
            <person name="Lou X."/>
            <person name="Chen J."/>
            <person name="Feng M."/>
            <person name="Jian J."/>
            <person name="Zhang X."/>
            <person name="Luo G."/>
            <person name="Jiang Y."/>
            <person name="Liu J."/>
            <person name="Wang Z."/>
            <person name="Sha Y."/>
            <person name="Zhang B."/>
            <person name="Wu H."/>
            <person name="Tang D."/>
            <person name="Shen Q."/>
            <person name="Xue P."/>
            <person name="Zou S."/>
            <person name="Wang X."/>
            <person name="Liu X."/>
            <person name="Wang F."/>
            <person name="Yang Y."/>
            <person name="An X."/>
            <person name="Dong Z."/>
            <person name="Zhang K."/>
            <person name="Zhang X."/>
            <person name="Luo M.C."/>
            <person name="Dvorak J."/>
            <person name="Tong Y."/>
            <person name="Wang J."/>
            <person name="Yang H."/>
            <person name="Li Z."/>
            <person name="Wang D."/>
            <person name="Zhang A."/>
            <person name="Wang J."/>
        </authorList>
    </citation>
    <scope>NUCLEOTIDE SEQUENCE</scope>
</reference>
<dbReference type="EMBL" id="KD281905">
    <property type="protein sequence ID" value="EMS45803.1"/>
    <property type="molecule type" value="Genomic_DNA"/>
</dbReference>
<protein>
    <submittedName>
        <fullName evidence="2">Uncharacterized protein</fullName>
    </submittedName>
</protein>
<accession>M7Y7B1</accession>